<evidence type="ECO:0000256" key="3">
    <source>
        <dbReference type="ARBA" id="ARBA00009677"/>
    </source>
</evidence>
<keyword evidence="10" id="KW-0966">Cell projection</keyword>
<keyword evidence="10" id="KW-0969">Cilium</keyword>
<reference evidence="10 11" key="1">
    <citation type="submission" date="2021-01" db="EMBL/GenBank/DDBJ databases">
        <title>Biogeographic distribution of Paracoccus.</title>
        <authorList>
            <person name="Hollensteiner J."/>
            <person name="Leineberger J."/>
            <person name="Brinkhoff T."/>
            <person name="Daniel R."/>
        </authorList>
    </citation>
    <scope>NUCLEOTIDE SEQUENCE [LARGE SCALE GENOMIC DNA]</scope>
    <source>
        <strain evidence="10 11">KCTC 22803</strain>
    </source>
</reference>
<evidence type="ECO:0000313" key="11">
    <source>
        <dbReference type="Proteomes" id="UP001219349"/>
    </source>
</evidence>
<evidence type="ECO:0000256" key="1">
    <source>
        <dbReference type="ARBA" id="ARBA00004117"/>
    </source>
</evidence>
<protein>
    <recommendedName>
        <fullName evidence="4">Flagellar hook-associated protein 1</fullName>
    </recommendedName>
</protein>
<keyword evidence="11" id="KW-1185">Reference proteome</keyword>
<dbReference type="EMBL" id="CP067136">
    <property type="protein sequence ID" value="WCR06448.1"/>
    <property type="molecule type" value="Genomic_DNA"/>
</dbReference>
<keyword evidence="10" id="KW-0282">Flagellum</keyword>
<dbReference type="RefSeq" id="WP_271884191.1">
    <property type="nucleotide sequence ID" value="NZ_CP067136.1"/>
</dbReference>
<accession>A0ABY7SHG3</accession>
<dbReference type="PANTHER" id="PTHR30033">
    <property type="entry name" value="FLAGELLAR HOOK-ASSOCIATED PROTEIN 1"/>
    <property type="match status" value="1"/>
</dbReference>
<evidence type="ECO:0000259" key="7">
    <source>
        <dbReference type="Pfam" id="PF00460"/>
    </source>
</evidence>
<sequence length="485" mass="50452">MSIAKALSNAVSGLTATARGTETVAANLANAMTPGYARREMAVSAQTLGGSGGGVRIDGIARIVNASLMAEARSAEAARANAATLSTYASRMEEAIGIAGDPGSLGAALTGFETALQSAASRPDDEVRLAQAVDAADQLARVLNSASTEVQKSRSAADQAISRDVAALNVGLERVAYLNRRIAVIEAEGRDSSSLVDQRQRLVDDIAKIVPVQEVAREGGKIALFTKSGAVLLDGSRPAEISFTAAHEISADRTVGSGALSRIQFDGAELTESQMRLFSGGSLEANFTIRDELAPKLQNDLDALSFDLHQRLTDSTVDPTLTATSTGLFTDAGNRADATSIVGLAGRVKVNAAVRPGDGGQLWRMRAGTHAAAPGVTGDNSLLRAMTAALNKPSGALAGSDFEGVASLSGRFALVESRVSTIRVNAEAETAIRNGQADTISSRFMGDGVDSDAEMQKLLQYEQAYAANARVIQAVNDMMDQLLRI</sequence>
<dbReference type="InterPro" id="IPR002371">
    <property type="entry name" value="FlgK"/>
</dbReference>
<feature type="domain" description="Flagellar hook-associated protein FlgK helical" evidence="9">
    <location>
        <begin position="92"/>
        <end position="311"/>
    </location>
</feature>
<evidence type="ECO:0000259" key="8">
    <source>
        <dbReference type="Pfam" id="PF06429"/>
    </source>
</evidence>
<dbReference type="Pfam" id="PF00460">
    <property type="entry name" value="Flg_bb_rod"/>
    <property type="match status" value="1"/>
</dbReference>
<dbReference type="Pfam" id="PF22638">
    <property type="entry name" value="FlgK_D1"/>
    <property type="match status" value="1"/>
</dbReference>
<proteinExistence type="inferred from homology"/>
<evidence type="ECO:0000256" key="2">
    <source>
        <dbReference type="ARBA" id="ARBA00004613"/>
    </source>
</evidence>
<comment type="subcellular location">
    <subcellularLocation>
        <location evidence="1">Bacterial flagellum basal body</location>
    </subcellularLocation>
    <subcellularLocation>
        <location evidence="2">Secreted</location>
    </subcellularLocation>
</comment>
<evidence type="ECO:0000256" key="5">
    <source>
        <dbReference type="ARBA" id="ARBA00022525"/>
    </source>
</evidence>
<dbReference type="InterPro" id="IPR001444">
    <property type="entry name" value="Flag_bb_rod_N"/>
</dbReference>
<evidence type="ECO:0000256" key="6">
    <source>
        <dbReference type="ARBA" id="ARBA00023143"/>
    </source>
</evidence>
<organism evidence="10 11">
    <name type="scientific">Paracoccus fistulariae</name>
    <dbReference type="NCBI Taxonomy" id="658446"/>
    <lineage>
        <taxon>Bacteria</taxon>
        <taxon>Pseudomonadati</taxon>
        <taxon>Pseudomonadota</taxon>
        <taxon>Alphaproteobacteria</taxon>
        <taxon>Rhodobacterales</taxon>
        <taxon>Paracoccaceae</taxon>
        <taxon>Paracoccus</taxon>
    </lineage>
</organism>
<name>A0ABY7SHG3_9RHOB</name>
<feature type="domain" description="Flagellar basal-body/hook protein C-terminal" evidence="8">
    <location>
        <begin position="448"/>
        <end position="485"/>
    </location>
</feature>
<keyword evidence="5" id="KW-0964">Secreted</keyword>
<dbReference type="SUPFAM" id="SSF64518">
    <property type="entry name" value="Phase 1 flagellin"/>
    <property type="match status" value="1"/>
</dbReference>
<dbReference type="InterPro" id="IPR010930">
    <property type="entry name" value="Flg_bb/hook_C_dom"/>
</dbReference>
<dbReference type="InterPro" id="IPR053927">
    <property type="entry name" value="FlgK_helical"/>
</dbReference>
<dbReference type="Proteomes" id="UP001219349">
    <property type="component" value="Chromosome"/>
</dbReference>
<evidence type="ECO:0000259" key="9">
    <source>
        <dbReference type="Pfam" id="PF22638"/>
    </source>
</evidence>
<gene>
    <name evidence="10" type="primary">flgK</name>
    <name evidence="10" type="ORF">JHX87_13245</name>
</gene>
<dbReference type="NCBIfam" id="TIGR02492">
    <property type="entry name" value="flgK_ends"/>
    <property type="match status" value="1"/>
</dbReference>
<comment type="similarity">
    <text evidence="3">Belongs to the flagella basal body rod proteins family.</text>
</comment>
<evidence type="ECO:0000313" key="10">
    <source>
        <dbReference type="EMBL" id="WCR06448.1"/>
    </source>
</evidence>
<evidence type="ECO:0000256" key="4">
    <source>
        <dbReference type="ARBA" id="ARBA00016244"/>
    </source>
</evidence>
<feature type="domain" description="Flagellar basal body rod protein N-terminal" evidence="7">
    <location>
        <begin position="7"/>
        <end position="36"/>
    </location>
</feature>
<keyword evidence="6" id="KW-0975">Bacterial flagellum</keyword>
<dbReference type="PANTHER" id="PTHR30033:SF2">
    <property type="entry name" value="FLAGELLAR HOOK PROTEIN"/>
    <property type="match status" value="1"/>
</dbReference>
<dbReference type="Pfam" id="PF06429">
    <property type="entry name" value="Flg_bbr_C"/>
    <property type="match status" value="1"/>
</dbReference>